<evidence type="ECO:0000256" key="6">
    <source>
        <dbReference type="ARBA" id="ARBA00043998"/>
    </source>
</evidence>
<organism evidence="11 12">
    <name type="scientific">Iphiclides podalirius</name>
    <name type="common">scarce swallowtail</name>
    <dbReference type="NCBI Taxonomy" id="110791"/>
    <lineage>
        <taxon>Eukaryota</taxon>
        <taxon>Metazoa</taxon>
        <taxon>Ecdysozoa</taxon>
        <taxon>Arthropoda</taxon>
        <taxon>Hexapoda</taxon>
        <taxon>Insecta</taxon>
        <taxon>Pterygota</taxon>
        <taxon>Neoptera</taxon>
        <taxon>Endopterygota</taxon>
        <taxon>Lepidoptera</taxon>
        <taxon>Glossata</taxon>
        <taxon>Ditrysia</taxon>
        <taxon>Papilionoidea</taxon>
        <taxon>Papilionidae</taxon>
        <taxon>Papilioninae</taxon>
        <taxon>Iphiclides</taxon>
    </lineage>
</organism>
<keyword evidence="4 7" id="KW-0326">Glycosidase</keyword>
<keyword evidence="12" id="KW-1185">Reference proteome</keyword>
<dbReference type="PROSITE" id="PS51855">
    <property type="entry name" value="MGS"/>
    <property type="match status" value="1"/>
</dbReference>
<dbReference type="InterPro" id="IPR017853">
    <property type="entry name" value="GH"/>
</dbReference>
<dbReference type="InterPro" id="IPR006132">
    <property type="entry name" value="Asp/Orn_carbamoyltranf_P-bd"/>
</dbReference>
<dbReference type="InterPro" id="IPR036914">
    <property type="entry name" value="MGS-like_dom_sf"/>
</dbReference>
<dbReference type="SUPFAM" id="SSF52021">
    <property type="entry name" value="Carbamoyl phosphate synthetase, small subunit N-terminal domain"/>
    <property type="match status" value="1"/>
</dbReference>
<evidence type="ECO:0000256" key="2">
    <source>
        <dbReference type="ARBA" id="ARBA00022679"/>
    </source>
</evidence>
<evidence type="ECO:0000313" key="11">
    <source>
        <dbReference type="EMBL" id="CAH2074040.1"/>
    </source>
</evidence>
<dbReference type="InterPro" id="IPR031330">
    <property type="entry name" value="Gly_Hdrlase_35_cat"/>
</dbReference>
<dbReference type="InterPro" id="IPR011607">
    <property type="entry name" value="MGS-like_dom"/>
</dbReference>
<dbReference type="InterPro" id="IPR029062">
    <property type="entry name" value="Class_I_gatase-like"/>
</dbReference>
<dbReference type="SUPFAM" id="SSF51445">
    <property type="entry name" value="(Trans)glycosidases"/>
    <property type="match status" value="1"/>
</dbReference>
<evidence type="ECO:0000256" key="9">
    <source>
        <dbReference type="SAM" id="MobiDB-lite"/>
    </source>
</evidence>
<dbReference type="NCBIfam" id="NF009475">
    <property type="entry name" value="PRK12838.1"/>
    <property type="match status" value="1"/>
</dbReference>
<evidence type="ECO:0000256" key="8">
    <source>
        <dbReference type="RuleBase" id="RU003679"/>
    </source>
</evidence>
<evidence type="ECO:0000259" key="10">
    <source>
        <dbReference type="PROSITE" id="PS51855"/>
    </source>
</evidence>
<gene>
    <name evidence="11" type="ORF">IPOD504_LOCUS15900</name>
</gene>
<dbReference type="NCBIfam" id="TIGR00670">
    <property type="entry name" value="asp_carb_tr"/>
    <property type="match status" value="1"/>
</dbReference>
<feature type="region of interest" description="Disordered" evidence="9">
    <location>
        <begin position="1"/>
        <end position="23"/>
    </location>
</feature>
<dbReference type="Proteomes" id="UP000837857">
    <property type="component" value="Chromosome 7"/>
</dbReference>
<dbReference type="Pfam" id="PF02142">
    <property type="entry name" value="MGS"/>
    <property type="match status" value="1"/>
</dbReference>
<dbReference type="Gene3D" id="3.20.20.140">
    <property type="entry name" value="Metal-dependent hydrolases"/>
    <property type="match status" value="1"/>
</dbReference>
<comment type="similarity">
    <text evidence="1 8">Belongs to the glycosyl hydrolase 35 family.</text>
</comment>
<dbReference type="Pfam" id="PF01301">
    <property type="entry name" value="Glyco_hydro_35"/>
    <property type="match status" value="1"/>
</dbReference>
<dbReference type="PROSITE" id="PS01182">
    <property type="entry name" value="GLYCOSYL_HYDROL_F35"/>
    <property type="match status" value="1"/>
</dbReference>
<dbReference type="Gene3D" id="3.20.20.80">
    <property type="entry name" value="Glycosidases"/>
    <property type="match status" value="1"/>
</dbReference>
<evidence type="ECO:0000256" key="5">
    <source>
        <dbReference type="ARBA" id="ARBA00043968"/>
    </source>
</evidence>
<comment type="similarity">
    <text evidence="6">In the 2nd section; belongs to the CarB family.</text>
</comment>
<dbReference type="SMART" id="SM01097">
    <property type="entry name" value="CPSase_sm_chain"/>
    <property type="match status" value="1"/>
</dbReference>
<sequence>MMRNLFSNKHLKGRKSDSSVTGSIDASGRVHECLTKTRSHRKPTSPAVVTYLLTRDCKVGAKRVHWHQRLGDTSHCRDRGFVCLIMFTFKVRTVRAILWCCFIELIWTVQTEANGPVIINAVNAEPTTSQVGRNISVVGDNFVLDGKVFRITSGSLHYFRLPSAYWRDRLRKLKAGGLNTVSTYVEWSYHEPEEGKYMFEGDRDVARFVQIAAEEGLYVLLRPGPYICAERDLGGLPYWLLGKYPNIKLRTTDKDFITESESWMAKLFTHLSPLLLGNGGPIILVQVENEYGSYGSDKNYMGAVRDILLKHVGDKALLYTTDGTDPRMFLSGSIDGAVATIDFGSSTNVPNIIRKFRRYFANGPLMNSEFYTGWLTHWNESLQQTSGRNMVSTLRSMLDNNFNVNFYMYFGGSNFEFSAGANYDSSYLPDITSYDYDAPLSEAGDPTEKYYLIRDVLSKYYPEVKKLSAPVPTKKAGYGEVTLHARGSILSSKGRHHLGKKYEDVTGSKLPTFESLRQRAGLLLYETNVNDTEGELKITKPRDTVYAFVDGNLQGILYRNCKQTTLNLKTNLGSTLSLLVESQGHINYGYYIHDYKGILSTVMYNNKVLNGKWSVTGYPLVFNSIEQTLDDEKALKRGPVIFKGAFTIPTVGATLDTYLDTTGWGKGYVWINGHNLGRYWPGVGPQVTLYVPEPKNFNMSNKELTSELGPPCSLVLADGSVYQGQSFGAQAPMDGEVVFQTGMVGYPESLTDPSYHAQLLVLTYPLIGNYGVPDEQERDEYGIPRWFESERIWAAGLIVGEVSSHACHWRAQRSLGAWLKARGVPGISGVDTRALTHRLREGIMLGRIIQGVQPFSPLPPLSDPNERNLVAEVSTKELKIFNPNGEITIMAVDCGLKYNQIRCLIKRNAKVMLVPWDHDLDPRDFDGLFISNGPGDPEKCKILVNNLKKVIEDINNEKPIFGICLGHQLLATAAGCKTYKTRYVRPSYVLSGAAMNVAHSNQDLEIYLKSASKHKMELLPSIRILHKMGYKLYASMGTGDFYTEHGVEVESVQWTFDHIGDPEDARSDGELMHLADFMARRQLDLVINLPMRGGARRVSSFSTHGYRTRRLAVDYAVPLVTDVKCAKLLVQAMLQCGGAPLMKTHTDCMTSRNIIKLPGFIDVHVHAREPGAAYKEDFASCTAAALAGGITMICAMPNTNPPLIDRTAYDYVSALARRLGGSVIHTDATSSSAKKGETLEDSVAIMASYSDIVVLRHPEPGAVSRASRHCRKPIINAGDGVGEHPTQALLDVFTIREEIGTVNGLTITMVGDLKNGRTVHSLARLLTLYQVQLQYVSPPGLGMPKHIMEYVSYKGVPQKVFERLEDVLGDTHVLYMTRIQCERFDSQEEYEKMRGLLVVTPQLMTRARRRMIVMHPLPRVDEISPEFDSDPRAAYFRQAEYGMYVRMALLAMVGGVNPLI</sequence>
<feature type="non-terminal residue" evidence="11">
    <location>
        <position position="1"/>
    </location>
</feature>
<accession>A0ABN8J147</accession>
<proteinExistence type="inferred from homology"/>
<protein>
    <recommendedName>
        <fullName evidence="7">Beta-galactosidase</fullName>
        <ecNumber evidence="7">3.2.1.23</ecNumber>
    </recommendedName>
</protein>
<dbReference type="Gene3D" id="3.40.50.1380">
    <property type="entry name" value="Methylglyoxal synthase-like domain"/>
    <property type="match status" value="1"/>
</dbReference>
<comment type="catalytic activity">
    <reaction evidence="7">
        <text>Hydrolysis of terminal non-reducing beta-D-galactose residues in beta-D-galactosides.</text>
        <dbReference type="EC" id="3.2.1.23"/>
    </reaction>
</comment>
<dbReference type="Gene3D" id="3.40.50.1370">
    <property type="entry name" value="Aspartate/ornithine carbamoyltransferase"/>
    <property type="match status" value="1"/>
</dbReference>
<dbReference type="CDD" id="cd01423">
    <property type="entry name" value="MGS_CPS_I_III"/>
    <property type="match status" value="1"/>
</dbReference>
<dbReference type="InterPro" id="IPR048912">
    <property type="entry name" value="BetaGal1-like_ABD1"/>
</dbReference>
<evidence type="ECO:0000256" key="1">
    <source>
        <dbReference type="ARBA" id="ARBA00009809"/>
    </source>
</evidence>
<dbReference type="Pfam" id="PF21317">
    <property type="entry name" value="BetaGal_ABD_1"/>
    <property type="match status" value="1"/>
</dbReference>
<dbReference type="EC" id="3.2.1.23" evidence="7"/>
<dbReference type="InterPro" id="IPR002082">
    <property type="entry name" value="Asp_carbamoyltransf"/>
</dbReference>
<dbReference type="PANTHER" id="PTHR23421">
    <property type="entry name" value="BETA-GALACTOSIDASE RELATED"/>
    <property type="match status" value="1"/>
</dbReference>
<dbReference type="PRINTS" id="PR00742">
    <property type="entry name" value="GLHYDRLASE35"/>
</dbReference>
<evidence type="ECO:0000256" key="3">
    <source>
        <dbReference type="ARBA" id="ARBA00022801"/>
    </source>
</evidence>
<dbReference type="Pfam" id="PF21467">
    <property type="entry name" value="BetaGal_gal-bd"/>
    <property type="match status" value="1"/>
</dbReference>
<dbReference type="InterPro" id="IPR006131">
    <property type="entry name" value="Asp_carbamoyltransf_Asp/Orn-bd"/>
</dbReference>
<comment type="similarity">
    <text evidence="5">In the 3rd section; belongs to the metallo-dependent hydrolases superfamily. DHOase family. CAD subfamily.</text>
</comment>
<dbReference type="Gene3D" id="3.40.50.880">
    <property type="match status" value="1"/>
</dbReference>
<dbReference type="SUPFAM" id="SSF53671">
    <property type="entry name" value="Aspartate/ornithine carbamoyltransferase"/>
    <property type="match status" value="1"/>
</dbReference>
<dbReference type="Gene3D" id="2.60.120.260">
    <property type="entry name" value="Galactose-binding domain-like"/>
    <property type="match status" value="2"/>
</dbReference>
<dbReference type="Pfam" id="PF00117">
    <property type="entry name" value="GATase"/>
    <property type="match status" value="1"/>
</dbReference>
<dbReference type="InterPro" id="IPR036480">
    <property type="entry name" value="CarbP_synth_ssu_N_sf"/>
</dbReference>
<evidence type="ECO:0000256" key="4">
    <source>
        <dbReference type="ARBA" id="ARBA00023295"/>
    </source>
</evidence>
<dbReference type="PROSITE" id="PS51273">
    <property type="entry name" value="GATASE_TYPE_1"/>
    <property type="match status" value="1"/>
</dbReference>
<dbReference type="SUPFAM" id="SSF49785">
    <property type="entry name" value="Galactose-binding domain-like"/>
    <property type="match status" value="1"/>
</dbReference>
<evidence type="ECO:0000313" key="12">
    <source>
        <dbReference type="Proteomes" id="UP000837857"/>
    </source>
</evidence>
<dbReference type="SUPFAM" id="SSF52317">
    <property type="entry name" value="Class I glutamine amidotransferase-like"/>
    <property type="match status" value="1"/>
</dbReference>
<dbReference type="SMART" id="SM00851">
    <property type="entry name" value="MGS"/>
    <property type="match status" value="1"/>
</dbReference>
<dbReference type="InterPro" id="IPR036901">
    <property type="entry name" value="Asp/Orn_carbamoylTrfase_sf"/>
</dbReference>
<dbReference type="SUPFAM" id="SSF52335">
    <property type="entry name" value="Methylglyoxal synthase-like"/>
    <property type="match status" value="1"/>
</dbReference>
<dbReference type="InterPro" id="IPR017926">
    <property type="entry name" value="GATASE"/>
</dbReference>
<keyword evidence="2" id="KW-0808">Transferase</keyword>
<keyword evidence="3 7" id="KW-0378">Hydrolase</keyword>
<dbReference type="InterPro" id="IPR048913">
    <property type="entry name" value="BetaGal_gal-bd"/>
</dbReference>
<name>A0ABN8J147_9NEOP</name>
<dbReference type="InterPro" id="IPR008979">
    <property type="entry name" value="Galactose-bd-like_sf"/>
</dbReference>
<dbReference type="PRINTS" id="PR00099">
    <property type="entry name" value="CPSGATASE"/>
</dbReference>
<dbReference type="Pfam" id="PF00185">
    <property type="entry name" value="OTCace"/>
    <property type="match status" value="1"/>
</dbReference>
<evidence type="ECO:0000256" key="7">
    <source>
        <dbReference type="RuleBase" id="RU000675"/>
    </source>
</evidence>
<dbReference type="InterPro" id="IPR001944">
    <property type="entry name" value="Glycoside_Hdrlase_35"/>
</dbReference>
<dbReference type="Pfam" id="PF00988">
    <property type="entry name" value="CPSase_sm_chain"/>
    <property type="match status" value="1"/>
</dbReference>
<dbReference type="Gene3D" id="3.50.30.20">
    <property type="entry name" value="Carbamoyl-phosphate synthase small subunit, N-terminal domain"/>
    <property type="match status" value="1"/>
</dbReference>
<dbReference type="InterPro" id="IPR019801">
    <property type="entry name" value="Glyco_hydro_35_CS"/>
</dbReference>
<dbReference type="EMBL" id="OW152819">
    <property type="protein sequence ID" value="CAH2074040.1"/>
    <property type="molecule type" value="Genomic_DNA"/>
</dbReference>
<dbReference type="InterPro" id="IPR002474">
    <property type="entry name" value="CarbamoylP_synth_ssu_N"/>
</dbReference>
<dbReference type="SUPFAM" id="SSF51556">
    <property type="entry name" value="Metallo-dependent hydrolases"/>
    <property type="match status" value="1"/>
</dbReference>
<reference evidence="11" key="1">
    <citation type="submission" date="2022-03" db="EMBL/GenBank/DDBJ databases">
        <authorList>
            <person name="Martin H S."/>
        </authorList>
    </citation>
    <scope>NUCLEOTIDE SEQUENCE</scope>
</reference>
<dbReference type="InterPro" id="IPR032466">
    <property type="entry name" value="Metal_Hydrolase"/>
</dbReference>
<dbReference type="Pfam" id="PF02729">
    <property type="entry name" value="OTCace_N"/>
    <property type="match status" value="1"/>
</dbReference>
<feature type="domain" description="MGS-like" evidence="10">
    <location>
        <begin position="995"/>
        <end position="1155"/>
    </location>
</feature>